<sequence length="147" mass="17210">MNKSLLYILGTFILTCVTIFHISCGKNNEKNNTNTKNLKTVIKEPVNAYVKFDECQCHKEAMEILDIVIEIRNTFESIDELRKHNESKKEIKTIAKSWQLLMKTCFENNFARMFEPSDCNDLKSLEKKKRRLHDLGVQIDQGENIRL</sequence>
<dbReference type="EMBL" id="UINC01006814">
    <property type="protein sequence ID" value="SVA29799.1"/>
    <property type="molecule type" value="Genomic_DNA"/>
</dbReference>
<gene>
    <name evidence="1" type="ORF">METZ01_LOCUS82653</name>
</gene>
<organism evidence="1">
    <name type="scientific">marine metagenome</name>
    <dbReference type="NCBI Taxonomy" id="408172"/>
    <lineage>
        <taxon>unclassified sequences</taxon>
        <taxon>metagenomes</taxon>
        <taxon>ecological metagenomes</taxon>
    </lineage>
</organism>
<name>A0A381UNQ9_9ZZZZ</name>
<evidence type="ECO:0000313" key="1">
    <source>
        <dbReference type="EMBL" id="SVA29799.1"/>
    </source>
</evidence>
<reference evidence="1" key="1">
    <citation type="submission" date="2018-05" db="EMBL/GenBank/DDBJ databases">
        <authorList>
            <person name="Lanie J.A."/>
            <person name="Ng W.-L."/>
            <person name="Kazmierczak K.M."/>
            <person name="Andrzejewski T.M."/>
            <person name="Davidsen T.M."/>
            <person name="Wayne K.J."/>
            <person name="Tettelin H."/>
            <person name="Glass J.I."/>
            <person name="Rusch D."/>
            <person name="Podicherti R."/>
            <person name="Tsui H.-C.T."/>
            <person name="Winkler M.E."/>
        </authorList>
    </citation>
    <scope>NUCLEOTIDE SEQUENCE</scope>
</reference>
<proteinExistence type="predicted"/>
<accession>A0A381UNQ9</accession>
<protein>
    <submittedName>
        <fullName evidence="1">Uncharacterized protein</fullName>
    </submittedName>
</protein>
<dbReference type="AlphaFoldDB" id="A0A381UNQ9"/>